<sequence length="194" mass="22444">MAGVFSLPNELLMLLLGHLDGPSVRSFGNTCKRFRKFVLTNKLKLPKPELRWDVAQLTFGRRISLVRQRSFIQQRKRKRFADTTGLDGWEFTEEEFSTKFASLFFVITPREIYIKCKDFDSHIEALIRKCVGSLRGSTLALEMDKCSVCNGFSFLLPDFFSELFLYSWMSVHWVSSLNITHHSIFTWLVISTGA</sequence>
<dbReference type="InterPro" id="IPR001810">
    <property type="entry name" value="F-box_dom"/>
</dbReference>
<dbReference type="EMBL" id="KZ352851">
    <property type="protein sequence ID" value="PIO61893.1"/>
    <property type="molecule type" value="Genomic_DNA"/>
</dbReference>
<dbReference type="Proteomes" id="UP000230423">
    <property type="component" value="Unassembled WGS sequence"/>
</dbReference>
<evidence type="ECO:0000259" key="1">
    <source>
        <dbReference type="PROSITE" id="PS50181"/>
    </source>
</evidence>
<proteinExistence type="predicted"/>
<dbReference type="Pfam" id="PF00646">
    <property type="entry name" value="F-box"/>
    <property type="match status" value="1"/>
</dbReference>
<reference evidence="2 3" key="1">
    <citation type="submission" date="2015-09" db="EMBL/GenBank/DDBJ databases">
        <title>Draft genome of the parasitic nematode Teladorsagia circumcincta isolate WARC Sus (inbred).</title>
        <authorList>
            <person name="Mitreva M."/>
        </authorList>
    </citation>
    <scope>NUCLEOTIDE SEQUENCE [LARGE SCALE GENOMIC DNA]</scope>
    <source>
        <strain evidence="2 3">S</strain>
    </source>
</reference>
<dbReference type="OrthoDB" id="5785774at2759"/>
<evidence type="ECO:0000313" key="2">
    <source>
        <dbReference type="EMBL" id="PIO61893.1"/>
    </source>
</evidence>
<dbReference type="InterPro" id="IPR036047">
    <property type="entry name" value="F-box-like_dom_sf"/>
</dbReference>
<gene>
    <name evidence="2" type="ORF">TELCIR_16567</name>
</gene>
<dbReference type="AlphaFoldDB" id="A0A2G9TV46"/>
<dbReference type="SUPFAM" id="SSF81383">
    <property type="entry name" value="F-box domain"/>
    <property type="match status" value="1"/>
</dbReference>
<keyword evidence="3" id="KW-1185">Reference proteome</keyword>
<accession>A0A2G9TV46</accession>
<name>A0A2G9TV46_TELCI</name>
<protein>
    <submittedName>
        <fullName evidence="2">F-box domain protein</fullName>
    </submittedName>
</protein>
<feature type="domain" description="F-box" evidence="1">
    <location>
        <begin position="1"/>
        <end position="55"/>
    </location>
</feature>
<dbReference type="PROSITE" id="PS50181">
    <property type="entry name" value="FBOX"/>
    <property type="match status" value="1"/>
</dbReference>
<organism evidence="2 3">
    <name type="scientific">Teladorsagia circumcincta</name>
    <name type="common">Brown stomach worm</name>
    <name type="synonym">Ostertagia circumcincta</name>
    <dbReference type="NCBI Taxonomy" id="45464"/>
    <lineage>
        <taxon>Eukaryota</taxon>
        <taxon>Metazoa</taxon>
        <taxon>Ecdysozoa</taxon>
        <taxon>Nematoda</taxon>
        <taxon>Chromadorea</taxon>
        <taxon>Rhabditida</taxon>
        <taxon>Rhabditina</taxon>
        <taxon>Rhabditomorpha</taxon>
        <taxon>Strongyloidea</taxon>
        <taxon>Trichostrongylidae</taxon>
        <taxon>Teladorsagia</taxon>
    </lineage>
</organism>
<evidence type="ECO:0000313" key="3">
    <source>
        <dbReference type="Proteomes" id="UP000230423"/>
    </source>
</evidence>